<evidence type="ECO:0000313" key="3">
    <source>
        <dbReference type="EMBL" id="AYL99340.1"/>
    </source>
</evidence>
<dbReference type="PANTHER" id="PTHR43329">
    <property type="entry name" value="EPOXIDE HYDROLASE"/>
    <property type="match status" value="1"/>
</dbReference>
<sequence length="287" mass="31692">MATVKPANPPSGFKHQYATVNGVKIHYVTGGKGEPLLLVHGFGQNWYMWNRLLPELSKHFTIIAPDLRGVGESEKTAGGYDKKTMAVDLHELIKKLGYKNINLAGHDIGLMVAYAYAVQFPSEVKKVALMDALLPGIEPVWSQVRAQAWWFGFFSQPHSGEIVAGKAGLFLTDFWPVVGYIKKPFTKAETAEFIRAYSVPGATTGAFKWFAAFEQDARDNVEFAKNKLPMPLLAMGSDHLAGSFLAAHSKLVADNVQEVIIKDSGHWIVQEQTAQVQKGLLDFFLAQ</sequence>
<organism evidence="3 4">
    <name type="scientific">Mucilaginibacter celer</name>
    <dbReference type="NCBI Taxonomy" id="2305508"/>
    <lineage>
        <taxon>Bacteria</taxon>
        <taxon>Pseudomonadati</taxon>
        <taxon>Bacteroidota</taxon>
        <taxon>Sphingobacteriia</taxon>
        <taxon>Sphingobacteriales</taxon>
        <taxon>Sphingobacteriaceae</taxon>
        <taxon>Mucilaginibacter</taxon>
    </lineage>
</organism>
<feature type="domain" description="AB hydrolase-1" evidence="2">
    <location>
        <begin position="35"/>
        <end position="269"/>
    </location>
</feature>
<keyword evidence="4" id="KW-1185">Reference proteome</keyword>
<reference evidence="3 4" key="1">
    <citation type="submission" date="2018-10" db="EMBL/GenBank/DDBJ databases">
        <title>Genome sequencing of Mucilaginibacter sp. HYN0043.</title>
        <authorList>
            <person name="Kim M."/>
            <person name="Yi H."/>
        </authorList>
    </citation>
    <scope>NUCLEOTIDE SEQUENCE [LARGE SCALE GENOMIC DNA]</scope>
    <source>
        <strain evidence="3 4">HYN0043</strain>
    </source>
</reference>
<dbReference type="KEGG" id="muh:HYN43_006125"/>
<keyword evidence="1 3" id="KW-0378">Hydrolase</keyword>
<dbReference type="GO" id="GO:0016787">
    <property type="term" value="F:hydrolase activity"/>
    <property type="evidence" value="ECO:0007669"/>
    <property type="project" value="UniProtKB-KW"/>
</dbReference>
<dbReference type="InterPro" id="IPR029058">
    <property type="entry name" value="AB_hydrolase_fold"/>
</dbReference>
<dbReference type="SUPFAM" id="SSF53474">
    <property type="entry name" value="alpha/beta-Hydrolases"/>
    <property type="match status" value="1"/>
</dbReference>
<dbReference type="PRINTS" id="PR00412">
    <property type="entry name" value="EPOXHYDRLASE"/>
</dbReference>
<protein>
    <submittedName>
        <fullName evidence="3">Alpha/beta fold hydrolase</fullName>
    </submittedName>
</protein>
<dbReference type="InterPro" id="IPR000073">
    <property type="entry name" value="AB_hydrolase_1"/>
</dbReference>
<dbReference type="EMBL" id="CP032869">
    <property type="protein sequence ID" value="AYL99340.1"/>
    <property type="molecule type" value="Genomic_DNA"/>
</dbReference>
<dbReference type="AlphaFoldDB" id="A0A494W0L3"/>
<evidence type="ECO:0000256" key="1">
    <source>
        <dbReference type="ARBA" id="ARBA00022801"/>
    </source>
</evidence>
<dbReference type="Pfam" id="PF00561">
    <property type="entry name" value="Abhydrolase_1"/>
    <property type="match status" value="1"/>
</dbReference>
<dbReference type="Proteomes" id="UP000270046">
    <property type="component" value="Chromosome"/>
</dbReference>
<gene>
    <name evidence="3" type="ORF">HYN43_006125</name>
</gene>
<accession>A0A494W0L3</accession>
<dbReference type="Gene3D" id="3.40.50.1820">
    <property type="entry name" value="alpha/beta hydrolase"/>
    <property type="match status" value="1"/>
</dbReference>
<dbReference type="PRINTS" id="PR00111">
    <property type="entry name" value="ABHYDROLASE"/>
</dbReference>
<dbReference type="InterPro" id="IPR000639">
    <property type="entry name" value="Epox_hydrolase-like"/>
</dbReference>
<dbReference type="OrthoDB" id="9773293at2"/>
<proteinExistence type="predicted"/>
<evidence type="ECO:0000313" key="4">
    <source>
        <dbReference type="Proteomes" id="UP000270046"/>
    </source>
</evidence>
<evidence type="ECO:0000259" key="2">
    <source>
        <dbReference type="Pfam" id="PF00561"/>
    </source>
</evidence>
<name>A0A494W0L3_9SPHI</name>